<comment type="caution">
    <text evidence="5">The sequence shown here is derived from an EMBL/GenBank/DDBJ whole genome shotgun (WGS) entry which is preliminary data.</text>
</comment>
<feature type="signal peptide" evidence="3">
    <location>
        <begin position="1"/>
        <end position="25"/>
    </location>
</feature>
<evidence type="ECO:0000256" key="1">
    <source>
        <dbReference type="ARBA" id="ARBA00022729"/>
    </source>
</evidence>
<evidence type="ECO:0000313" key="5">
    <source>
        <dbReference type="EMBL" id="CAA2993144.1"/>
    </source>
</evidence>
<reference evidence="5 6" key="1">
    <citation type="submission" date="2019-12" db="EMBL/GenBank/DDBJ databases">
        <authorList>
            <person name="Alioto T."/>
            <person name="Alioto T."/>
            <person name="Gomez Garrido J."/>
        </authorList>
    </citation>
    <scope>NUCLEOTIDE SEQUENCE [LARGE SCALE GENOMIC DNA]</scope>
</reference>
<dbReference type="Proteomes" id="UP000594638">
    <property type="component" value="Unassembled WGS sequence"/>
</dbReference>
<evidence type="ECO:0000256" key="2">
    <source>
        <dbReference type="ARBA" id="ARBA00023180"/>
    </source>
</evidence>
<proteinExistence type="predicted"/>
<dbReference type="PANTHER" id="PTHR32444">
    <property type="entry name" value="BULB-TYPE LECTIN DOMAIN-CONTAINING PROTEIN"/>
    <property type="match status" value="1"/>
</dbReference>
<dbReference type="Gramene" id="OE9A055927T1">
    <property type="protein sequence ID" value="OE9A055927C1"/>
    <property type="gene ID" value="OE9A055927"/>
</dbReference>
<dbReference type="Gene3D" id="2.90.10.10">
    <property type="entry name" value="Bulb-type lectin domain"/>
    <property type="match status" value="1"/>
</dbReference>
<protein>
    <recommendedName>
        <fullName evidence="4">Bulb-type lectin domain-containing protein</fullName>
    </recommendedName>
</protein>
<keyword evidence="1 3" id="KW-0732">Signal</keyword>
<keyword evidence="2" id="KW-0325">Glycoprotein</keyword>
<dbReference type="PANTHER" id="PTHR32444:SF183">
    <property type="entry name" value="APPLE DOMAIN-CONTAINING PROTEIN"/>
    <property type="match status" value="1"/>
</dbReference>
<gene>
    <name evidence="5" type="ORF">OLEA9_A055927</name>
</gene>
<dbReference type="EMBL" id="CACTIH010005446">
    <property type="protein sequence ID" value="CAA2993144.1"/>
    <property type="molecule type" value="Genomic_DNA"/>
</dbReference>
<dbReference type="InterPro" id="IPR036426">
    <property type="entry name" value="Bulb-type_lectin_dom_sf"/>
</dbReference>
<name>A0A8S0SN33_OLEEU</name>
<evidence type="ECO:0000313" key="6">
    <source>
        <dbReference type="Proteomes" id="UP000594638"/>
    </source>
</evidence>
<evidence type="ECO:0000259" key="4">
    <source>
        <dbReference type="SMART" id="SM00108"/>
    </source>
</evidence>
<feature type="chain" id="PRO_5035759879" description="Bulb-type lectin domain-containing protein" evidence="3">
    <location>
        <begin position="26"/>
        <end position="189"/>
    </location>
</feature>
<dbReference type="InterPro" id="IPR001480">
    <property type="entry name" value="Bulb-type_lectin_dom"/>
</dbReference>
<dbReference type="AlphaFoldDB" id="A0A8S0SN33"/>
<feature type="domain" description="Bulb-type lectin" evidence="4">
    <location>
        <begin position="32"/>
        <end position="178"/>
    </location>
</feature>
<evidence type="ECO:0000256" key="3">
    <source>
        <dbReference type="SAM" id="SignalP"/>
    </source>
</evidence>
<dbReference type="SMART" id="SM00108">
    <property type="entry name" value="B_lectin"/>
    <property type="match status" value="1"/>
</dbReference>
<accession>A0A8S0SN33</accession>
<keyword evidence="6" id="KW-1185">Reference proteome</keyword>
<sequence length="189" mass="20741">MKSIEVACFLLLLSSLPSILKFCTAIDIISTTQILRDGDTLVSSGGRFELGFFSPDNTNNRYVGIWYTNVTIFKAVWVANREIPVTSTSGILKVLEPDSHPDYLNGLQKVGFLGTRILDSEVDEQQKHSDLQIQLSLDTGIAHPGITSQNMHYASPTLGVGNAMLRASSSGWQSCYFPHSTSAQPQFQV</sequence>
<organism evidence="5 6">
    <name type="scientific">Olea europaea subsp. europaea</name>
    <dbReference type="NCBI Taxonomy" id="158383"/>
    <lineage>
        <taxon>Eukaryota</taxon>
        <taxon>Viridiplantae</taxon>
        <taxon>Streptophyta</taxon>
        <taxon>Embryophyta</taxon>
        <taxon>Tracheophyta</taxon>
        <taxon>Spermatophyta</taxon>
        <taxon>Magnoliopsida</taxon>
        <taxon>eudicotyledons</taxon>
        <taxon>Gunneridae</taxon>
        <taxon>Pentapetalae</taxon>
        <taxon>asterids</taxon>
        <taxon>lamiids</taxon>
        <taxon>Lamiales</taxon>
        <taxon>Oleaceae</taxon>
        <taxon>Oleeae</taxon>
        <taxon>Olea</taxon>
    </lineage>
</organism>
<dbReference type="OrthoDB" id="1936886at2759"/>